<organism evidence="8 9">
    <name type="scientific">Castellaniella defragrans</name>
    <name type="common">Alcaligenes defragrans</name>
    <dbReference type="NCBI Taxonomy" id="75697"/>
    <lineage>
        <taxon>Bacteria</taxon>
        <taxon>Pseudomonadati</taxon>
        <taxon>Pseudomonadota</taxon>
        <taxon>Betaproteobacteria</taxon>
        <taxon>Burkholderiales</taxon>
        <taxon>Alcaligenaceae</taxon>
        <taxon>Castellaniella</taxon>
    </lineage>
</organism>
<dbReference type="GO" id="GO:0009425">
    <property type="term" value="C:bacterial-type flagellum basal body"/>
    <property type="evidence" value="ECO:0007669"/>
    <property type="project" value="UniProtKB-SubCell"/>
</dbReference>
<comment type="similarity">
    <text evidence="6 7">Belongs to the FliO/MopB family.</text>
</comment>
<name>A0A7W9TKH2_CASDE</name>
<comment type="caution">
    <text evidence="8">The sequence shown here is derived from an EMBL/GenBank/DDBJ whole genome shotgun (WGS) entry which is preliminary data.</text>
</comment>
<dbReference type="PANTHER" id="PTHR38766:SF1">
    <property type="entry name" value="FLAGELLAR PROTEIN FLIO"/>
    <property type="match status" value="1"/>
</dbReference>
<keyword evidence="1 7" id="KW-1003">Cell membrane</keyword>
<dbReference type="PANTHER" id="PTHR38766">
    <property type="entry name" value="FLAGELLAR PROTEIN FLIO"/>
    <property type="match status" value="1"/>
</dbReference>
<accession>A0A7W9TKH2</accession>
<evidence type="ECO:0000313" key="8">
    <source>
        <dbReference type="EMBL" id="MBB6082389.1"/>
    </source>
</evidence>
<keyword evidence="4 7" id="KW-0472">Membrane</keyword>
<evidence type="ECO:0000256" key="1">
    <source>
        <dbReference type="ARBA" id="ARBA00022475"/>
    </source>
</evidence>
<reference evidence="8 9" key="1">
    <citation type="submission" date="2020-08" db="EMBL/GenBank/DDBJ databases">
        <title>Genomic Encyclopedia of Type Strains, Phase IV (KMG-IV): sequencing the most valuable type-strain genomes for metagenomic binning, comparative biology and taxonomic classification.</title>
        <authorList>
            <person name="Goeker M."/>
        </authorList>
    </citation>
    <scope>NUCLEOTIDE SEQUENCE [LARGE SCALE GENOMIC DNA]</scope>
    <source>
        <strain evidence="8 9">DSM 12141</strain>
    </source>
</reference>
<dbReference type="AlphaFoldDB" id="A0A7W9TKH2"/>
<evidence type="ECO:0000256" key="3">
    <source>
        <dbReference type="ARBA" id="ARBA00022989"/>
    </source>
</evidence>
<evidence type="ECO:0000256" key="7">
    <source>
        <dbReference type="RuleBase" id="RU362064"/>
    </source>
</evidence>
<keyword evidence="8" id="KW-0966">Cell projection</keyword>
<evidence type="ECO:0000256" key="4">
    <source>
        <dbReference type="ARBA" id="ARBA00023136"/>
    </source>
</evidence>
<gene>
    <name evidence="8" type="ORF">HNR28_000409</name>
</gene>
<dbReference type="EMBL" id="JACHIB010000002">
    <property type="protein sequence ID" value="MBB6082389.1"/>
    <property type="molecule type" value="Genomic_DNA"/>
</dbReference>
<evidence type="ECO:0000313" key="9">
    <source>
        <dbReference type="Proteomes" id="UP000541136"/>
    </source>
</evidence>
<comment type="subcellular location">
    <subcellularLocation>
        <location evidence="7">Cell membrane</location>
    </subcellularLocation>
    <subcellularLocation>
        <location evidence="7">Bacterial flagellum basal body</location>
    </subcellularLocation>
</comment>
<protein>
    <recommendedName>
        <fullName evidence="7">Flagellar protein</fullName>
    </recommendedName>
</protein>
<dbReference type="NCBIfam" id="TIGR03500">
    <property type="entry name" value="FliO_TIGR"/>
    <property type="match status" value="1"/>
</dbReference>
<dbReference type="GO" id="GO:0044781">
    <property type="term" value="P:bacterial-type flagellum organization"/>
    <property type="evidence" value="ECO:0007669"/>
    <property type="project" value="UniProtKB-UniRule"/>
</dbReference>
<proteinExistence type="inferred from homology"/>
<keyword evidence="8" id="KW-0282">Flagellum</keyword>
<dbReference type="InterPro" id="IPR022781">
    <property type="entry name" value="Flagellar_biosynth_FliO"/>
</dbReference>
<keyword evidence="5 7" id="KW-0975">Bacterial flagellum</keyword>
<dbReference type="Pfam" id="PF04347">
    <property type="entry name" value="FliO"/>
    <property type="match status" value="1"/>
</dbReference>
<dbReference type="InterPro" id="IPR052205">
    <property type="entry name" value="FliO/MopB"/>
</dbReference>
<evidence type="ECO:0000256" key="5">
    <source>
        <dbReference type="ARBA" id="ARBA00023143"/>
    </source>
</evidence>
<evidence type="ECO:0000256" key="2">
    <source>
        <dbReference type="ARBA" id="ARBA00022692"/>
    </source>
</evidence>
<dbReference type="RefSeq" id="WP_043683117.1">
    <property type="nucleotide sequence ID" value="NZ_JACHIB010000002.1"/>
</dbReference>
<evidence type="ECO:0000256" key="6">
    <source>
        <dbReference type="ARBA" id="ARBA00037937"/>
    </source>
</evidence>
<keyword evidence="3 7" id="KW-1133">Transmembrane helix</keyword>
<dbReference type="GO" id="GO:0005886">
    <property type="term" value="C:plasma membrane"/>
    <property type="evidence" value="ECO:0007669"/>
    <property type="project" value="UniProtKB-SubCell"/>
</dbReference>
<feature type="transmembrane region" description="Helical" evidence="7">
    <location>
        <begin position="6"/>
        <end position="27"/>
    </location>
</feature>
<dbReference type="Proteomes" id="UP000541136">
    <property type="component" value="Unassembled WGS sequence"/>
</dbReference>
<keyword evidence="2 7" id="KW-0812">Transmembrane</keyword>
<keyword evidence="8" id="KW-0969">Cilium</keyword>
<sequence>MDQDQILRVVLALLFILGLLLMLAWVARRGGWLPGRAQTARLRVLGTLSLGARSSVALVQVEDARLVLGVTAQQITLLHTLPDASRAGDAASGDFADTLGKTLSGS</sequence>